<organism evidence="7 8">
    <name type="scientific">Actibacterium naphthalenivorans</name>
    <dbReference type="NCBI Taxonomy" id="1614693"/>
    <lineage>
        <taxon>Bacteria</taxon>
        <taxon>Pseudomonadati</taxon>
        <taxon>Pseudomonadota</taxon>
        <taxon>Alphaproteobacteria</taxon>
        <taxon>Rhodobacterales</taxon>
        <taxon>Roseobacteraceae</taxon>
        <taxon>Actibacterium</taxon>
    </lineage>
</organism>
<comment type="caution">
    <text evidence="7">The sequence shown here is derived from an EMBL/GenBank/DDBJ whole genome shotgun (WGS) entry which is preliminary data.</text>
</comment>
<dbReference type="EMBL" id="JACIEQ010000001">
    <property type="protein sequence ID" value="MBB4021657.1"/>
    <property type="molecule type" value="Genomic_DNA"/>
</dbReference>
<keyword evidence="5" id="KW-0029">Amino-acid transport</keyword>
<dbReference type="InterPro" id="IPR052156">
    <property type="entry name" value="BCAA_Transport_ATP-bd_LivF"/>
</dbReference>
<dbReference type="PANTHER" id="PTHR43820:SF4">
    <property type="entry name" value="HIGH-AFFINITY BRANCHED-CHAIN AMINO ACID TRANSPORT ATP-BINDING PROTEIN LIVF"/>
    <property type="match status" value="1"/>
</dbReference>
<keyword evidence="2" id="KW-0813">Transport</keyword>
<keyword evidence="3" id="KW-0547">Nucleotide-binding</keyword>
<dbReference type="GO" id="GO:0016887">
    <property type="term" value="F:ATP hydrolysis activity"/>
    <property type="evidence" value="ECO:0007669"/>
    <property type="project" value="InterPro"/>
</dbReference>
<dbReference type="GO" id="GO:0015807">
    <property type="term" value="P:L-amino acid transport"/>
    <property type="evidence" value="ECO:0007669"/>
    <property type="project" value="TreeGrafter"/>
</dbReference>
<evidence type="ECO:0000256" key="3">
    <source>
        <dbReference type="ARBA" id="ARBA00022741"/>
    </source>
</evidence>
<evidence type="ECO:0000313" key="8">
    <source>
        <dbReference type="Proteomes" id="UP000585681"/>
    </source>
</evidence>
<gene>
    <name evidence="7" type="ORF">GGR17_001448</name>
</gene>
<dbReference type="SUPFAM" id="SSF52540">
    <property type="entry name" value="P-loop containing nucleoside triphosphate hydrolases"/>
    <property type="match status" value="1"/>
</dbReference>
<dbReference type="PANTHER" id="PTHR43820">
    <property type="entry name" value="HIGH-AFFINITY BRANCHED-CHAIN AMINO ACID TRANSPORT ATP-BINDING PROTEIN LIVF"/>
    <property type="match status" value="1"/>
</dbReference>
<reference evidence="7" key="1">
    <citation type="submission" date="2020-08" db="EMBL/GenBank/DDBJ databases">
        <title>Genomic Encyclopedia of Type Strains, Phase IV (KMG-IV): sequencing the most valuable type-strain genomes for metagenomic binning, comparative biology and taxonomic classification.</title>
        <authorList>
            <person name="Goeker M."/>
        </authorList>
    </citation>
    <scope>NUCLEOTIDE SEQUENCE [LARGE SCALE GENOMIC DNA]</scope>
    <source>
        <strain evidence="7">DSM 105040</strain>
    </source>
</reference>
<evidence type="ECO:0000256" key="5">
    <source>
        <dbReference type="ARBA" id="ARBA00022970"/>
    </source>
</evidence>
<dbReference type="PROSITE" id="PS00211">
    <property type="entry name" value="ABC_TRANSPORTER_1"/>
    <property type="match status" value="1"/>
</dbReference>
<comment type="similarity">
    <text evidence="1">Belongs to the ABC transporter superfamily.</text>
</comment>
<accession>A0A840CHN3</accession>
<dbReference type="InterPro" id="IPR003593">
    <property type="entry name" value="AAA+_ATPase"/>
</dbReference>
<evidence type="ECO:0000259" key="6">
    <source>
        <dbReference type="PROSITE" id="PS50893"/>
    </source>
</evidence>
<dbReference type="PROSITE" id="PS50893">
    <property type="entry name" value="ABC_TRANSPORTER_2"/>
    <property type="match status" value="1"/>
</dbReference>
<name>A0A840CHN3_9RHOB</name>
<evidence type="ECO:0000313" key="7">
    <source>
        <dbReference type="EMBL" id="MBB4021657.1"/>
    </source>
</evidence>
<keyword evidence="8" id="KW-1185">Reference proteome</keyword>
<dbReference type="Gene3D" id="3.40.50.300">
    <property type="entry name" value="P-loop containing nucleotide triphosphate hydrolases"/>
    <property type="match status" value="1"/>
</dbReference>
<evidence type="ECO:0000256" key="4">
    <source>
        <dbReference type="ARBA" id="ARBA00022840"/>
    </source>
</evidence>
<dbReference type="CDD" id="cd03224">
    <property type="entry name" value="ABC_TM1139_LivF_branched"/>
    <property type="match status" value="1"/>
</dbReference>
<dbReference type="InterPro" id="IPR017871">
    <property type="entry name" value="ABC_transporter-like_CS"/>
</dbReference>
<evidence type="ECO:0000256" key="2">
    <source>
        <dbReference type="ARBA" id="ARBA00022448"/>
    </source>
</evidence>
<dbReference type="RefSeq" id="WP_054540249.1">
    <property type="nucleotide sequence ID" value="NZ_JACIEQ010000001.1"/>
</dbReference>
<feature type="domain" description="ABC transporter" evidence="6">
    <location>
        <begin position="2"/>
        <end position="235"/>
    </location>
</feature>
<sequence length="235" mass="25614">MLKLDDVGAGYGAVKALEGVSLQVEQGQMVCLLGANGAGKSTTLNCISGIVPLRGGDITLDGESIAGKSTEDIVRRGIAQVPEGRETFPEMSVADNLLLGGWIHRRQRKQLRDDLDRVYTTFPRLKEREQQHAGLLSGGEQQMLMIGRALMSRPRILLMDEPSLGLSPVLVEHLFQTIVELNRSGLTILIVEQNAQLALKVSEYGYILENGEIAFHGVSAALREDPKVHEAYLGT</sequence>
<dbReference type="Pfam" id="PF00005">
    <property type="entry name" value="ABC_tran"/>
    <property type="match status" value="1"/>
</dbReference>
<evidence type="ECO:0000256" key="1">
    <source>
        <dbReference type="ARBA" id="ARBA00005417"/>
    </source>
</evidence>
<dbReference type="Proteomes" id="UP000585681">
    <property type="component" value="Unassembled WGS sequence"/>
</dbReference>
<dbReference type="SMART" id="SM00382">
    <property type="entry name" value="AAA"/>
    <property type="match status" value="1"/>
</dbReference>
<dbReference type="AlphaFoldDB" id="A0A840CHN3"/>
<dbReference type="GO" id="GO:0005524">
    <property type="term" value="F:ATP binding"/>
    <property type="evidence" value="ECO:0007669"/>
    <property type="project" value="UniProtKB-KW"/>
</dbReference>
<protein>
    <submittedName>
        <fullName evidence="7">Branched-chain amino acid transport system ATP-binding protein</fullName>
    </submittedName>
</protein>
<dbReference type="GO" id="GO:0015658">
    <property type="term" value="F:branched-chain amino acid transmembrane transporter activity"/>
    <property type="evidence" value="ECO:0007669"/>
    <property type="project" value="TreeGrafter"/>
</dbReference>
<dbReference type="InterPro" id="IPR003439">
    <property type="entry name" value="ABC_transporter-like_ATP-bd"/>
</dbReference>
<dbReference type="InterPro" id="IPR027417">
    <property type="entry name" value="P-loop_NTPase"/>
</dbReference>
<keyword evidence="4 7" id="KW-0067">ATP-binding</keyword>
<proteinExistence type="inferred from homology"/>